<evidence type="ECO:0000313" key="8">
    <source>
        <dbReference type="Proteomes" id="UP000015105"/>
    </source>
</evidence>
<dbReference type="GO" id="GO:0016157">
    <property type="term" value="F:sucrose synthase activity"/>
    <property type="evidence" value="ECO:0007669"/>
    <property type="project" value="UniProtKB-EC"/>
</dbReference>
<reference evidence="8" key="2">
    <citation type="journal article" date="2017" name="Nat. Plants">
        <title>The Aegilops tauschii genome reveals multiple impacts of transposons.</title>
        <authorList>
            <person name="Zhao G."/>
            <person name="Zou C."/>
            <person name="Li K."/>
            <person name="Wang K."/>
            <person name="Li T."/>
            <person name="Gao L."/>
            <person name="Zhang X."/>
            <person name="Wang H."/>
            <person name="Yang Z."/>
            <person name="Liu X."/>
            <person name="Jiang W."/>
            <person name="Mao L."/>
            <person name="Kong X."/>
            <person name="Jiao Y."/>
            <person name="Jia J."/>
        </authorList>
    </citation>
    <scope>NUCLEOTIDE SEQUENCE [LARGE SCALE GENOMIC DNA]</scope>
    <source>
        <strain evidence="8">cv. AL8/78</strain>
    </source>
</reference>
<dbReference type="Gramene" id="AET6Gv21012300.30">
    <property type="protein sequence ID" value="AET6Gv21012300.30"/>
    <property type="gene ID" value="AET6Gv21012300"/>
</dbReference>
<dbReference type="Gene3D" id="3.40.50.2000">
    <property type="entry name" value="Glycogen Phosphorylase B"/>
    <property type="match status" value="1"/>
</dbReference>
<dbReference type="AlphaFoldDB" id="A0A453Q7Y0"/>
<evidence type="ECO:0000313" key="7">
    <source>
        <dbReference type="EnsemblPlants" id="AET6Gv21012300.30"/>
    </source>
</evidence>
<keyword evidence="8" id="KW-1185">Reference proteome</keyword>
<dbReference type="GO" id="GO:0005985">
    <property type="term" value="P:sucrose metabolic process"/>
    <property type="evidence" value="ECO:0007669"/>
    <property type="project" value="InterPro"/>
</dbReference>
<feature type="domain" description="Sucrose synthase first GT-B" evidence="6">
    <location>
        <begin position="2"/>
        <end position="72"/>
    </location>
</feature>
<dbReference type="InterPro" id="IPR000368">
    <property type="entry name" value="Sucrose_synth_GT-B1"/>
</dbReference>
<proteinExistence type="inferred from homology"/>
<comment type="similarity">
    <text evidence="1">Belongs to the glycosyltransferase 1 family. Plant sucrose synthase subfamily.</text>
</comment>
<evidence type="ECO:0000256" key="1">
    <source>
        <dbReference type="ARBA" id="ARBA00005894"/>
    </source>
</evidence>
<evidence type="ECO:0000256" key="3">
    <source>
        <dbReference type="ARBA" id="ARBA00022676"/>
    </source>
</evidence>
<reference evidence="7" key="3">
    <citation type="journal article" date="2017" name="Nature">
        <title>Genome sequence of the progenitor of the wheat D genome Aegilops tauschii.</title>
        <authorList>
            <person name="Luo M.C."/>
            <person name="Gu Y.Q."/>
            <person name="Puiu D."/>
            <person name="Wang H."/>
            <person name="Twardziok S.O."/>
            <person name="Deal K.R."/>
            <person name="Huo N."/>
            <person name="Zhu T."/>
            <person name="Wang L."/>
            <person name="Wang Y."/>
            <person name="McGuire P.E."/>
            <person name="Liu S."/>
            <person name="Long H."/>
            <person name="Ramasamy R.K."/>
            <person name="Rodriguez J.C."/>
            <person name="Van S.L."/>
            <person name="Yuan L."/>
            <person name="Wang Z."/>
            <person name="Xia Z."/>
            <person name="Xiao L."/>
            <person name="Anderson O.D."/>
            <person name="Ouyang S."/>
            <person name="Liang Y."/>
            <person name="Zimin A.V."/>
            <person name="Pertea G."/>
            <person name="Qi P."/>
            <person name="Bennetzen J.L."/>
            <person name="Dai X."/>
            <person name="Dawson M.W."/>
            <person name="Muller H.G."/>
            <person name="Kugler K."/>
            <person name="Rivarola-Duarte L."/>
            <person name="Spannagl M."/>
            <person name="Mayer K.F.X."/>
            <person name="Lu F.H."/>
            <person name="Bevan M.W."/>
            <person name="Leroy P."/>
            <person name="Li P."/>
            <person name="You F.M."/>
            <person name="Sun Q."/>
            <person name="Liu Z."/>
            <person name="Lyons E."/>
            <person name="Wicker T."/>
            <person name="Salzberg S.L."/>
            <person name="Devos K.M."/>
            <person name="Dvorak J."/>
        </authorList>
    </citation>
    <scope>NUCLEOTIDE SEQUENCE [LARGE SCALE GENOMIC DNA]</scope>
    <source>
        <strain evidence="7">cv. AL8/78</strain>
    </source>
</reference>
<dbReference type="Pfam" id="PF00862">
    <property type="entry name" value="GT-B_Sucrose_synth"/>
    <property type="match status" value="1"/>
</dbReference>
<comment type="catalytic activity">
    <reaction evidence="5">
        <text>an NDP-alpha-D-glucose + D-fructose = a ribonucleoside 5'-diphosphate + sucrose + H(+)</text>
        <dbReference type="Rhea" id="RHEA:16241"/>
        <dbReference type="ChEBI" id="CHEBI:15378"/>
        <dbReference type="ChEBI" id="CHEBI:17992"/>
        <dbReference type="ChEBI" id="CHEBI:37721"/>
        <dbReference type="ChEBI" id="CHEBI:57930"/>
        <dbReference type="ChEBI" id="CHEBI:76533"/>
        <dbReference type="EC" id="2.4.1.13"/>
    </reaction>
</comment>
<protein>
    <recommendedName>
        <fullName evidence="2">sucrose synthase</fullName>
        <ecNumber evidence="2">2.4.1.13</ecNumber>
    </recommendedName>
</protein>
<dbReference type="PANTHER" id="PTHR45839:SF16">
    <property type="entry name" value="SUCROSE SYNTHASE 6"/>
    <property type="match status" value="1"/>
</dbReference>
<reference evidence="7" key="4">
    <citation type="submission" date="2019-03" db="UniProtKB">
        <authorList>
            <consortium name="EnsemblPlants"/>
        </authorList>
    </citation>
    <scope>IDENTIFICATION</scope>
</reference>
<reference evidence="8" key="1">
    <citation type="journal article" date="2014" name="Science">
        <title>Ancient hybridizations among the ancestral genomes of bread wheat.</title>
        <authorList>
            <consortium name="International Wheat Genome Sequencing Consortium,"/>
            <person name="Marcussen T."/>
            <person name="Sandve S.R."/>
            <person name="Heier L."/>
            <person name="Spannagl M."/>
            <person name="Pfeifer M."/>
            <person name="Jakobsen K.S."/>
            <person name="Wulff B.B."/>
            <person name="Steuernagel B."/>
            <person name="Mayer K.F."/>
            <person name="Olsen O.A."/>
        </authorList>
    </citation>
    <scope>NUCLEOTIDE SEQUENCE [LARGE SCALE GENOMIC DNA]</scope>
    <source>
        <strain evidence="8">cv. AL8/78</strain>
    </source>
</reference>
<sequence length="103" mass="11898">MTSRCKEEAFDSCSNILQLTRLIPDAKGTKCNVELEPVEHTKHSSILRVPFKTDDGKDLRQWVSRFDIYPYLYHGGFRILLSRFLTYLRGSQTWSSAITPMAI</sequence>
<organism evidence="7 8">
    <name type="scientific">Aegilops tauschii subsp. strangulata</name>
    <name type="common">Goatgrass</name>
    <dbReference type="NCBI Taxonomy" id="200361"/>
    <lineage>
        <taxon>Eukaryota</taxon>
        <taxon>Viridiplantae</taxon>
        <taxon>Streptophyta</taxon>
        <taxon>Embryophyta</taxon>
        <taxon>Tracheophyta</taxon>
        <taxon>Spermatophyta</taxon>
        <taxon>Magnoliopsida</taxon>
        <taxon>Liliopsida</taxon>
        <taxon>Poales</taxon>
        <taxon>Poaceae</taxon>
        <taxon>BOP clade</taxon>
        <taxon>Pooideae</taxon>
        <taxon>Triticodae</taxon>
        <taxon>Triticeae</taxon>
        <taxon>Triticinae</taxon>
        <taxon>Aegilops</taxon>
    </lineage>
</organism>
<dbReference type="EC" id="2.4.1.13" evidence="2"/>
<dbReference type="EnsemblPlants" id="AET6Gv21012300.30">
    <property type="protein sequence ID" value="AET6Gv21012300.30"/>
    <property type="gene ID" value="AET6Gv21012300"/>
</dbReference>
<evidence type="ECO:0000259" key="6">
    <source>
        <dbReference type="Pfam" id="PF00862"/>
    </source>
</evidence>
<keyword evidence="4" id="KW-0808">Transferase</keyword>
<evidence type="ECO:0000256" key="2">
    <source>
        <dbReference type="ARBA" id="ARBA00012540"/>
    </source>
</evidence>
<reference evidence="7" key="5">
    <citation type="journal article" date="2021" name="G3 (Bethesda)">
        <title>Aegilops tauschii genome assembly Aet v5.0 features greater sequence contiguity and improved annotation.</title>
        <authorList>
            <person name="Wang L."/>
            <person name="Zhu T."/>
            <person name="Rodriguez J.C."/>
            <person name="Deal K.R."/>
            <person name="Dubcovsky J."/>
            <person name="McGuire P.E."/>
            <person name="Lux T."/>
            <person name="Spannagl M."/>
            <person name="Mayer K.F.X."/>
            <person name="Baldrich P."/>
            <person name="Meyers B.C."/>
            <person name="Huo N."/>
            <person name="Gu Y.Q."/>
            <person name="Zhou H."/>
            <person name="Devos K.M."/>
            <person name="Bennetzen J.L."/>
            <person name="Unver T."/>
            <person name="Budak H."/>
            <person name="Gulick P.J."/>
            <person name="Galiba G."/>
            <person name="Kalapos B."/>
            <person name="Nelson D.R."/>
            <person name="Li P."/>
            <person name="You F.M."/>
            <person name="Luo M.C."/>
            <person name="Dvorak J."/>
        </authorList>
    </citation>
    <scope>NUCLEOTIDE SEQUENCE [LARGE SCALE GENOMIC DNA]</scope>
    <source>
        <strain evidence="7">cv. AL8/78</strain>
    </source>
</reference>
<keyword evidence="3" id="KW-0328">Glycosyltransferase</keyword>
<name>A0A453Q7Y0_AEGTS</name>
<evidence type="ECO:0000256" key="4">
    <source>
        <dbReference type="ARBA" id="ARBA00022679"/>
    </source>
</evidence>
<evidence type="ECO:0000256" key="5">
    <source>
        <dbReference type="ARBA" id="ARBA00049030"/>
    </source>
</evidence>
<dbReference type="InterPro" id="IPR012820">
    <property type="entry name" value="Sucrose_synthase_pln/cyn"/>
</dbReference>
<accession>A0A453Q7Y0</accession>
<dbReference type="PANTHER" id="PTHR45839">
    <property type="match status" value="1"/>
</dbReference>
<dbReference type="Proteomes" id="UP000015105">
    <property type="component" value="Chromosome 6D"/>
</dbReference>